<comment type="caution">
    <text evidence="3">The sequence shown here is derived from an EMBL/GenBank/DDBJ whole genome shotgun (WGS) entry which is preliminary data.</text>
</comment>
<organism evidence="3 4">
    <name type="scientific">Undibacterium umbellatum</name>
    <dbReference type="NCBI Taxonomy" id="2762300"/>
    <lineage>
        <taxon>Bacteria</taxon>
        <taxon>Pseudomonadati</taxon>
        <taxon>Pseudomonadota</taxon>
        <taxon>Betaproteobacteria</taxon>
        <taxon>Burkholderiales</taxon>
        <taxon>Oxalobacteraceae</taxon>
        <taxon>Undibacterium</taxon>
    </lineage>
</organism>
<evidence type="ECO:0000313" key="4">
    <source>
        <dbReference type="Proteomes" id="UP000646911"/>
    </source>
</evidence>
<feature type="transmembrane region" description="Helical" evidence="1">
    <location>
        <begin position="238"/>
        <end position="255"/>
    </location>
</feature>
<feature type="transmembrane region" description="Helical" evidence="1">
    <location>
        <begin position="165"/>
        <end position="198"/>
    </location>
</feature>
<protein>
    <submittedName>
        <fullName evidence="3">CPBP family intramembrane metalloprotease</fullName>
    </submittedName>
</protein>
<keyword evidence="3" id="KW-0378">Hydrolase</keyword>
<feature type="transmembrane region" description="Helical" evidence="1">
    <location>
        <begin position="85"/>
        <end position="106"/>
    </location>
</feature>
<evidence type="ECO:0000256" key="1">
    <source>
        <dbReference type="SAM" id="Phobius"/>
    </source>
</evidence>
<feature type="domain" description="CAAX prenyl protease 2/Lysostaphin resistance protein A-like" evidence="2">
    <location>
        <begin position="133"/>
        <end position="216"/>
    </location>
</feature>
<proteinExistence type="predicted"/>
<keyword evidence="1" id="KW-0472">Membrane</keyword>
<feature type="transmembrane region" description="Helical" evidence="1">
    <location>
        <begin position="12"/>
        <end position="32"/>
    </location>
</feature>
<dbReference type="PANTHER" id="PTHR36435">
    <property type="entry name" value="SLR1288 PROTEIN"/>
    <property type="match status" value="1"/>
</dbReference>
<feature type="transmembrane region" description="Helical" evidence="1">
    <location>
        <begin position="48"/>
        <end position="65"/>
    </location>
</feature>
<keyword evidence="1" id="KW-1133">Transmembrane helix</keyword>
<reference evidence="3 4" key="1">
    <citation type="submission" date="2020-08" db="EMBL/GenBank/DDBJ databases">
        <title>Novel species isolated from subtropical streams in China.</title>
        <authorList>
            <person name="Lu H."/>
        </authorList>
    </citation>
    <scope>NUCLEOTIDE SEQUENCE [LARGE SCALE GENOMIC DNA]</scope>
    <source>
        <strain evidence="3 4">NL8W</strain>
    </source>
</reference>
<gene>
    <name evidence="3" type="ORF">H8L47_21975</name>
</gene>
<feature type="transmembrane region" description="Helical" evidence="1">
    <location>
        <begin position="204"/>
        <end position="226"/>
    </location>
</feature>
<evidence type="ECO:0000313" key="3">
    <source>
        <dbReference type="EMBL" id="MBC3910237.1"/>
    </source>
</evidence>
<keyword evidence="4" id="KW-1185">Reference proteome</keyword>
<keyword evidence="3" id="KW-0482">Metalloprotease</keyword>
<dbReference type="Pfam" id="PF02517">
    <property type="entry name" value="Rce1-like"/>
    <property type="match status" value="1"/>
</dbReference>
<accession>A0ABR6ZES0</accession>
<name>A0ABR6ZES0_9BURK</name>
<dbReference type="GO" id="GO:0008237">
    <property type="term" value="F:metallopeptidase activity"/>
    <property type="evidence" value="ECO:0007669"/>
    <property type="project" value="UniProtKB-KW"/>
</dbReference>
<dbReference type="Proteomes" id="UP000646911">
    <property type="component" value="Unassembled WGS sequence"/>
</dbReference>
<dbReference type="EMBL" id="JACOFX010000015">
    <property type="protein sequence ID" value="MBC3910237.1"/>
    <property type="molecule type" value="Genomic_DNA"/>
</dbReference>
<dbReference type="RefSeq" id="WP_186955748.1">
    <property type="nucleotide sequence ID" value="NZ_JACOFX010000015.1"/>
</dbReference>
<evidence type="ECO:0000259" key="2">
    <source>
        <dbReference type="Pfam" id="PF02517"/>
    </source>
</evidence>
<dbReference type="InterPro" id="IPR052710">
    <property type="entry name" value="CAAX_protease"/>
</dbReference>
<dbReference type="PANTHER" id="PTHR36435:SF1">
    <property type="entry name" value="CAAX AMINO TERMINAL PROTEASE FAMILY PROTEIN"/>
    <property type="match status" value="1"/>
</dbReference>
<keyword evidence="1" id="KW-0812">Transmembrane</keyword>
<keyword evidence="3" id="KW-0645">Protease</keyword>
<sequence>MTPKHENFPSGLEACLLLVFLLGIEFMVGLLVQDSSSWTGISPDEVDAVIMVLSNAVLFTGVLHYKGMSYAELFHSSAVSRNRTLLLIVPVLLLVPGLEMVLGVLGGWLEAWQPVPDSQQRIFDDMMANGVHSIITACLVAPVLEEMLFRGLILRSFLQQYSRWVAILGSACLFGLAHMNIYQFLCATIVGVLCAWLYQKTRSLWPGIILHSASNGAAICVYRMTVSKGGNVAWQPTAGAYMAALLSAALGIYLLRRLWASDSDPGL</sequence>
<feature type="transmembrane region" description="Helical" evidence="1">
    <location>
        <begin position="126"/>
        <end position="144"/>
    </location>
</feature>
<dbReference type="InterPro" id="IPR003675">
    <property type="entry name" value="Rce1/LyrA-like_dom"/>
</dbReference>